<reference evidence="8 9" key="1">
    <citation type="submission" date="2015-02" db="EMBL/GenBank/DDBJ databases">
        <title>Genome Sequence of Jannaschia aquimarina DSM28248, a member of the Roseobacter clade.</title>
        <authorList>
            <person name="Voget S."/>
            <person name="Daniel R."/>
        </authorList>
    </citation>
    <scope>NUCLEOTIDE SEQUENCE [LARGE SCALE GENOMIC DNA]</scope>
    <source>
        <strain evidence="8 9">GSW-M26</strain>
    </source>
</reference>
<dbReference type="GO" id="GO:0000271">
    <property type="term" value="P:polysaccharide biosynthetic process"/>
    <property type="evidence" value="ECO:0007669"/>
    <property type="project" value="InterPro"/>
</dbReference>
<evidence type="ECO:0000256" key="4">
    <source>
        <dbReference type="ARBA" id="ARBA00022989"/>
    </source>
</evidence>
<organism evidence="8 9">
    <name type="scientific">Jannaschia aquimarina</name>
    <dbReference type="NCBI Taxonomy" id="935700"/>
    <lineage>
        <taxon>Bacteria</taxon>
        <taxon>Pseudomonadati</taxon>
        <taxon>Pseudomonadota</taxon>
        <taxon>Alphaproteobacteria</taxon>
        <taxon>Rhodobacterales</taxon>
        <taxon>Roseobacteraceae</taxon>
        <taxon>Jannaschia</taxon>
    </lineage>
</organism>
<dbReference type="GO" id="GO:0005886">
    <property type="term" value="C:plasma membrane"/>
    <property type="evidence" value="ECO:0007669"/>
    <property type="project" value="TreeGrafter"/>
</dbReference>
<dbReference type="InterPro" id="IPR007267">
    <property type="entry name" value="GtrA_DPMS_TM"/>
</dbReference>
<feature type="transmembrane region" description="Helical" evidence="6">
    <location>
        <begin position="36"/>
        <end position="58"/>
    </location>
</feature>
<evidence type="ECO:0000313" key="9">
    <source>
        <dbReference type="Proteomes" id="UP000032232"/>
    </source>
</evidence>
<dbReference type="Pfam" id="PF04138">
    <property type="entry name" value="GtrA_DPMS_TM"/>
    <property type="match status" value="1"/>
</dbReference>
<name>A0A0D1CQH7_9RHOB</name>
<proteinExistence type="inferred from homology"/>
<sequence length="129" mass="13586">MIGQLARFAGIGLLATLTHVSVALLASSLIGFGPQAANFAGFLSAVALSYFGHGRITFRAEMVHEFHGPRFLVASMSALLLSTALTQILTVWLGAHLAVAMAAVGVVVPAASFLLYRFWVFPQDQATGP</sequence>
<evidence type="ECO:0000256" key="6">
    <source>
        <dbReference type="SAM" id="Phobius"/>
    </source>
</evidence>
<dbReference type="OrthoDB" id="6196188at2"/>
<keyword evidence="4 6" id="KW-1133">Transmembrane helix</keyword>
<dbReference type="PANTHER" id="PTHR38459">
    <property type="entry name" value="PROPHAGE BACTOPRENOL-LINKED GLUCOSE TRANSLOCASE HOMOLOG"/>
    <property type="match status" value="1"/>
</dbReference>
<dbReference type="EMBL" id="JYFE01000023">
    <property type="protein sequence ID" value="KIT17042.1"/>
    <property type="molecule type" value="Genomic_DNA"/>
</dbReference>
<evidence type="ECO:0000313" key="8">
    <source>
        <dbReference type="EMBL" id="KIT17042.1"/>
    </source>
</evidence>
<evidence type="ECO:0000256" key="1">
    <source>
        <dbReference type="ARBA" id="ARBA00004141"/>
    </source>
</evidence>
<feature type="domain" description="GtrA/DPMS transmembrane" evidence="7">
    <location>
        <begin position="7"/>
        <end position="121"/>
    </location>
</feature>
<gene>
    <name evidence="8" type="ORF">jaqu_12320</name>
</gene>
<keyword evidence="9" id="KW-1185">Reference proteome</keyword>
<dbReference type="PATRIC" id="fig|935700.4.peg.1281"/>
<dbReference type="STRING" id="935700.jaqu_12320"/>
<feature type="transmembrane region" description="Helical" evidence="6">
    <location>
        <begin position="70"/>
        <end position="89"/>
    </location>
</feature>
<dbReference type="Proteomes" id="UP000032232">
    <property type="component" value="Unassembled WGS sequence"/>
</dbReference>
<protein>
    <submittedName>
        <fullName evidence="8">GtrA-like protein</fullName>
    </submittedName>
</protein>
<evidence type="ECO:0000259" key="7">
    <source>
        <dbReference type="Pfam" id="PF04138"/>
    </source>
</evidence>
<comment type="caution">
    <text evidence="8">The sequence shown here is derived from an EMBL/GenBank/DDBJ whole genome shotgun (WGS) entry which is preliminary data.</text>
</comment>
<dbReference type="PANTHER" id="PTHR38459:SF1">
    <property type="entry name" value="PROPHAGE BACTOPRENOL-LINKED GLUCOSE TRANSLOCASE HOMOLOG"/>
    <property type="match status" value="1"/>
</dbReference>
<dbReference type="InterPro" id="IPR051401">
    <property type="entry name" value="GtrA_CellWall_Glycosyl"/>
</dbReference>
<dbReference type="AlphaFoldDB" id="A0A0D1CQH7"/>
<comment type="similarity">
    <text evidence="2">Belongs to the GtrA family.</text>
</comment>
<keyword evidence="5 6" id="KW-0472">Membrane</keyword>
<accession>A0A0D1CQH7</accession>
<evidence type="ECO:0000256" key="5">
    <source>
        <dbReference type="ARBA" id="ARBA00023136"/>
    </source>
</evidence>
<keyword evidence="3 6" id="KW-0812">Transmembrane</keyword>
<evidence type="ECO:0000256" key="2">
    <source>
        <dbReference type="ARBA" id="ARBA00009399"/>
    </source>
</evidence>
<evidence type="ECO:0000256" key="3">
    <source>
        <dbReference type="ARBA" id="ARBA00022692"/>
    </source>
</evidence>
<feature type="transmembrane region" description="Helical" evidence="6">
    <location>
        <begin position="95"/>
        <end position="116"/>
    </location>
</feature>
<comment type="subcellular location">
    <subcellularLocation>
        <location evidence="1">Membrane</location>
        <topology evidence="1">Multi-pass membrane protein</topology>
    </subcellularLocation>
</comment>
<dbReference type="RefSeq" id="WP_043918065.1">
    <property type="nucleotide sequence ID" value="NZ_FZPF01000002.1"/>
</dbReference>